<dbReference type="EMBL" id="UOEU01000724">
    <property type="protein sequence ID" value="VAW38957.1"/>
    <property type="molecule type" value="Genomic_DNA"/>
</dbReference>
<sequence length="196" mass="22298">MTVERYLVLGITTSNKTDQFMLYCWQQSMSEVREMTVSEILASVQYVVDHEGRKTAVQVEMSVWETIQQILEDIDDIADIERARREDDEVIVSSMPFIHCCAIKTAKLGFDEARFDKMLAESGNNARMFAALQPFGCQQGVGGIKNSVVGTVNGRYIIFMSQHQLTRLNRLMRPSHILGNSVSRFQVFAHDRCIIP</sequence>
<dbReference type="AlphaFoldDB" id="A0A3B0VKR3"/>
<organism evidence="1">
    <name type="scientific">hydrothermal vent metagenome</name>
    <dbReference type="NCBI Taxonomy" id="652676"/>
    <lineage>
        <taxon>unclassified sequences</taxon>
        <taxon>metagenomes</taxon>
        <taxon>ecological metagenomes</taxon>
    </lineage>
</organism>
<proteinExistence type="predicted"/>
<protein>
    <submittedName>
        <fullName evidence="1">Uncharacterized protein</fullName>
    </submittedName>
</protein>
<evidence type="ECO:0000313" key="1">
    <source>
        <dbReference type="EMBL" id="VAW38957.1"/>
    </source>
</evidence>
<gene>
    <name evidence="1" type="ORF">MNBD_CHLOROFLEXI01-12</name>
</gene>
<reference evidence="1" key="1">
    <citation type="submission" date="2018-06" db="EMBL/GenBank/DDBJ databases">
        <authorList>
            <person name="Zhirakovskaya E."/>
        </authorList>
    </citation>
    <scope>NUCLEOTIDE SEQUENCE</scope>
</reference>
<accession>A0A3B0VKR3</accession>
<name>A0A3B0VKR3_9ZZZZ</name>